<name>A0AAX6MFW4_9PEZI</name>
<keyword evidence="5 7" id="KW-0472">Membrane</keyword>
<dbReference type="InterPro" id="IPR000109">
    <property type="entry name" value="POT_fam"/>
</dbReference>
<comment type="caution">
    <text evidence="8">The sequence shown here is derived from an EMBL/GenBank/DDBJ whole genome shotgun (WGS) entry which is preliminary data.</text>
</comment>
<evidence type="ECO:0000313" key="8">
    <source>
        <dbReference type="EMBL" id="KAK6951346.1"/>
    </source>
</evidence>
<proteinExistence type="inferred from homology"/>
<comment type="similarity">
    <text evidence="2">Belongs to the major facilitator superfamily. Proton-dependent oligopeptide transporter (POT/PTR) (TC 2.A.17) family.</text>
</comment>
<evidence type="ECO:0000256" key="3">
    <source>
        <dbReference type="ARBA" id="ARBA00022692"/>
    </source>
</evidence>
<comment type="subcellular location">
    <subcellularLocation>
        <location evidence="1">Membrane</location>
        <topology evidence="1">Multi-pass membrane protein</topology>
    </subcellularLocation>
</comment>
<keyword evidence="9" id="KW-1185">Reference proteome</keyword>
<dbReference type="Proteomes" id="UP001369815">
    <property type="component" value="Unassembled WGS sequence"/>
</dbReference>
<feature type="region of interest" description="Disordered" evidence="6">
    <location>
        <begin position="1"/>
        <end position="20"/>
    </location>
</feature>
<evidence type="ECO:0008006" key="10">
    <source>
        <dbReference type="Google" id="ProtNLM"/>
    </source>
</evidence>
<feature type="compositionally biased region" description="Polar residues" evidence="6">
    <location>
        <begin position="8"/>
        <end position="19"/>
    </location>
</feature>
<protein>
    <recommendedName>
        <fullName evidence="10">Oligopeptide transporter</fullName>
    </recommendedName>
</protein>
<dbReference type="PANTHER" id="PTHR11654">
    <property type="entry name" value="OLIGOPEPTIDE TRANSPORTER-RELATED"/>
    <property type="match status" value="1"/>
</dbReference>
<evidence type="ECO:0000313" key="9">
    <source>
        <dbReference type="Proteomes" id="UP001369815"/>
    </source>
</evidence>
<dbReference type="Pfam" id="PF00854">
    <property type="entry name" value="PTR2"/>
    <property type="match status" value="1"/>
</dbReference>
<organism evidence="8 9">
    <name type="scientific">Daldinia eschscholtzii</name>
    <dbReference type="NCBI Taxonomy" id="292717"/>
    <lineage>
        <taxon>Eukaryota</taxon>
        <taxon>Fungi</taxon>
        <taxon>Dikarya</taxon>
        <taxon>Ascomycota</taxon>
        <taxon>Pezizomycotina</taxon>
        <taxon>Sordariomycetes</taxon>
        <taxon>Xylariomycetidae</taxon>
        <taxon>Xylariales</taxon>
        <taxon>Hypoxylaceae</taxon>
        <taxon>Daldinia</taxon>
    </lineage>
</organism>
<keyword evidence="3 7" id="KW-0812">Transmembrane</keyword>
<evidence type="ECO:0000256" key="4">
    <source>
        <dbReference type="ARBA" id="ARBA00022989"/>
    </source>
</evidence>
<evidence type="ECO:0000256" key="1">
    <source>
        <dbReference type="ARBA" id="ARBA00004141"/>
    </source>
</evidence>
<feature type="transmembrane region" description="Helical" evidence="7">
    <location>
        <begin position="313"/>
        <end position="334"/>
    </location>
</feature>
<keyword evidence="4 7" id="KW-1133">Transmembrane helix</keyword>
<evidence type="ECO:0000256" key="5">
    <source>
        <dbReference type="ARBA" id="ARBA00023136"/>
    </source>
</evidence>
<dbReference type="GO" id="GO:0016020">
    <property type="term" value="C:membrane"/>
    <property type="evidence" value="ECO:0007669"/>
    <property type="project" value="UniProtKB-SubCell"/>
</dbReference>
<evidence type="ECO:0000256" key="7">
    <source>
        <dbReference type="SAM" id="Phobius"/>
    </source>
</evidence>
<dbReference type="GO" id="GO:0022857">
    <property type="term" value="F:transmembrane transporter activity"/>
    <property type="evidence" value="ECO:0007669"/>
    <property type="project" value="InterPro"/>
</dbReference>
<gene>
    <name evidence="8" type="ORF">Daesc_007880</name>
</gene>
<accession>A0AAX6MFW4</accession>
<feature type="transmembrane region" description="Helical" evidence="7">
    <location>
        <begin position="190"/>
        <end position="209"/>
    </location>
</feature>
<dbReference type="EMBL" id="JBANMG010000007">
    <property type="protein sequence ID" value="KAK6951346.1"/>
    <property type="molecule type" value="Genomic_DNA"/>
</dbReference>
<evidence type="ECO:0000256" key="6">
    <source>
        <dbReference type="SAM" id="MobiDB-lite"/>
    </source>
</evidence>
<reference evidence="8 9" key="1">
    <citation type="journal article" date="2024" name="Front Chem Biol">
        <title>Unveiling the potential of Daldinia eschscholtzii MFLUCC 19-0629 through bioactivity and bioinformatics studies for enhanced sustainable agriculture production.</title>
        <authorList>
            <person name="Brooks S."/>
            <person name="Weaver J.A."/>
            <person name="Klomchit A."/>
            <person name="Alharthi S.A."/>
            <person name="Onlamun T."/>
            <person name="Nurani R."/>
            <person name="Vong T.K."/>
            <person name="Alberti F."/>
            <person name="Greco C."/>
        </authorList>
    </citation>
    <scope>NUCLEOTIDE SEQUENCE [LARGE SCALE GENOMIC DNA]</scope>
    <source>
        <strain evidence="8">MFLUCC 19-0629</strain>
    </source>
</reference>
<dbReference type="AlphaFoldDB" id="A0AAX6MFW4"/>
<feature type="transmembrane region" description="Helical" evidence="7">
    <location>
        <begin position="340"/>
        <end position="363"/>
    </location>
</feature>
<sequence length="392" mass="43516">MSPPPKSPESQVRPYTSPCSEVDNDQIAAVTSRPIPISNPQNLCPRDATPEDLEKLRHVADKIPRIAWLVAFTGAAQRFAFYGTTVPWPKFPPQSDVLPHAGKILALAARSRFHLSAADPSYQSFHYNRTVPWTAAFVHEIRRGLRSCRAVICFTVFYLCFNQSTTNIISQANQMEISGVSNDTVQSLNAIFYIIINPIIQNWLFPFLARRHIAFGPIARMTVSFFLLAVAMGYAAGTQALIYSRGPCFSYPRACEAATVVGVDGVTTEHRPNEVSMWVQAPFHLFLAVGEIFGFVALNEFEYIEAPTNMKALVKAFEQFTAALGAGLSMALGPVSKDPWLVTMNASLAGTMAISGVAFYAVFWRFDRYWHTNQNITNSDDSRVIVTEDSKE</sequence>
<feature type="transmembrane region" description="Helical" evidence="7">
    <location>
        <begin position="221"/>
        <end position="243"/>
    </location>
</feature>
<dbReference type="InterPro" id="IPR036259">
    <property type="entry name" value="MFS_trans_sf"/>
</dbReference>
<feature type="transmembrane region" description="Helical" evidence="7">
    <location>
        <begin position="150"/>
        <end position="170"/>
    </location>
</feature>
<evidence type="ECO:0000256" key="2">
    <source>
        <dbReference type="ARBA" id="ARBA00005982"/>
    </source>
</evidence>
<feature type="transmembrane region" description="Helical" evidence="7">
    <location>
        <begin position="281"/>
        <end position="301"/>
    </location>
</feature>
<dbReference type="Gene3D" id="1.20.1250.20">
    <property type="entry name" value="MFS general substrate transporter like domains"/>
    <property type="match status" value="1"/>
</dbReference>